<keyword evidence="15 18" id="KW-0100">Branched-chain amino acid biosynthesis</keyword>
<dbReference type="NCBIfam" id="NF009116">
    <property type="entry name" value="PRK12466.1"/>
    <property type="match status" value="1"/>
</dbReference>
<evidence type="ECO:0000256" key="6">
    <source>
        <dbReference type="ARBA" id="ARBA00011998"/>
    </source>
</evidence>
<dbReference type="NCBIfam" id="TIGR00171">
    <property type="entry name" value="leuD"/>
    <property type="match status" value="1"/>
</dbReference>
<dbReference type="InterPro" id="IPR018136">
    <property type="entry name" value="Aconitase_4Fe-4S_BS"/>
</dbReference>
<dbReference type="PROSITE" id="PS00450">
    <property type="entry name" value="ACONITASE_1"/>
    <property type="match status" value="1"/>
</dbReference>
<dbReference type="Proteomes" id="UP000036947">
    <property type="component" value="Unassembled WGS sequence"/>
</dbReference>
<evidence type="ECO:0000256" key="8">
    <source>
        <dbReference type="ARBA" id="ARBA00022430"/>
    </source>
</evidence>
<feature type="compositionally biased region" description="Basic and acidic residues" evidence="19">
    <location>
        <begin position="510"/>
        <end position="530"/>
    </location>
</feature>
<dbReference type="GO" id="GO:0046872">
    <property type="term" value="F:metal ion binding"/>
    <property type="evidence" value="ECO:0007669"/>
    <property type="project" value="UniProtKB-KW"/>
</dbReference>
<evidence type="ECO:0000256" key="11">
    <source>
        <dbReference type="ARBA" id="ARBA00022723"/>
    </source>
</evidence>
<evidence type="ECO:0000256" key="15">
    <source>
        <dbReference type="ARBA" id="ARBA00023304"/>
    </source>
</evidence>
<dbReference type="Pfam" id="PF00330">
    <property type="entry name" value="Aconitase"/>
    <property type="match status" value="1"/>
</dbReference>
<evidence type="ECO:0000256" key="13">
    <source>
        <dbReference type="ARBA" id="ARBA00023014"/>
    </source>
</evidence>
<feature type="domain" description="Aconitase A/isopropylmalate dehydratase small subunit swivel" evidence="21">
    <location>
        <begin position="560"/>
        <end position="681"/>
    </location>
</feature>
<dbReference type="SUPFAM" id="SSF52016">
    <property type="entry name" value="LeuD/IlvD-like"/>
    <property type="match status" value="1"/>
</dbReference>
<dbReference type="InterPro" id="IPR033940">
    <property type="entry name" value="IPMI_Swivel"/>
</dbReference>
<proteinExistence type="inferred from homology"/>
<feature type="compositionally biased region" description="Basic and acidic residues" evidence="19">
    <location>
        <begin position="786"/>
        <end position="797"/>
    </location>
</feature>
<protein>
    <recommendedName>
        <fullName evidence="7 18">3-isopropylmalate dehydratase</fullName>
        <ecNumber evidence="6 18">4.2.1.33</ecNumber>
    </recommendedName>
    <alternativeName>
        <fullName evidence="16 18">Alpha-IPM isomerase</fullName>
    </alternativeName>
    <alternativeName>
        <fullName evidence="17 18">Isopropylmalate isomerase</fullName>
    </alternativeName>
</protein>
<dbReference type="Pfam" id="PF00694">
    <property type="entry name" value="Aconitase_C"/>
    <property type="match status" value="1"/>
</dbReference>
<keyword evidence="14 18" id="KW-0456">Lyase</keyword>
<dbReference type="Gene3D" id="3.30.499.10">
    <property type="entry name" value="Aconitase, domain 3"/>
    <property type="match status" value="2"/>
</dbReference>
<dbReference type="CDD" id="cd01583">
    <property type="entry name" value="IPMI"/>
    <property type="match status" value="1"/>
</dbReference>
<evidence type="ECO:0000256" key="3">
    <source>
        <dbReference type="ARBA" id="ARBA00002695"/>
    </source>
</evidence>
<dbReference type="HAMAP" id="MF_01031">
    <property type="entry name" value="LeuD_type1"/>
    <property type="match status" value="1"/>
</dbReference>
<dbReference type="PANTHER" id="PTHR43822:SF9">
    <property type="entry name" value="3-ISOPROPYLMALATE DEHYDRATASE"/>
    <property type="match status" value="1"/>
</dbReference>
<dbReference type="GO" id="GO:0051539">
    <property type="term" value="F:4 iron, 4 sulfur cluster binding"/>
    <property type="evidence" value="ECO:0007669"/>
    <property type="project" value="UniProtKB-KW"/>
</dbReference>
<evidence type="ECO:0000256" key="9">
    <source>
        <dbReference type="ARBA" id="ARBA00022485"/>
    </source>
</evidence>
<name>A0A0L0N191_TOLOC</name>
<evidence type="ECO:0000259" key="21">
    <source>
        <dbReference type="Pfam" id="PF00694"/>
    </source>
</evidence>
<evidence type="ECO:0000256" key="14">
    <source>
        <dbReference type="ARBA" id="ARBA00023239"/>
    </source>
</evidence>
<dbReference type="UniPathway" id="UPA00048">
    <property type="reaction ID" value="UER00071"/>
</dbReference>
<evidence type="ECO:0000256" key="16">
    <source>
        <dbReference type="ARBA" id="ARBA00031631"/>
    </source>
</evidence>
<dbReference type="PIRSF" id="PIRSF001418">
    <property type="entry name" value="ACN"/>
    <property type="match status" value="1"/>
</dbReference>
<dbReference type="InterPro" id="IPR000573">
    <property type="entry name" value="AconitaseA/IPMdHydase_ssu_swvl"/>
</dbReference>
<dbReference type="CDD" id="cd01577">
    <property type="entry name" value="IPMI_Swivel"/>
    <property type="match status" value="1"/>
</dbReference>
<dbReference type="FunFam" id="3.30.499.10:FF:000007">
    <property type="entry name" value="3-isopropylmalate dehydratase large subunit"/>
    <property type="match status" value="1"/>
</dbReference>
<dbReference type="InterPro" id="IPR036008">
    <property type="entry name" value="Aconitase_4Fe-4S_dom"/>
</dbReference>
<evidence type="ECO:0000313" key="22">
    <source>
        <dbReference type="EMBL" id="KND87898.1"/>
    </source>
</evidence>
<dbReference type="NCBIfam" id="NF004016">
    <property type="entry name" value="PRK05478.1"/>
    <property type="match status" value="1"/>
</dbReference>
<dbReference type="FunFam" id="3.30.499.10:FF:000006">
    <property type="entry name" value="3-isopropylmalate dehydratase large subunit"/>
    <property type="match status" value="1"/>
</dbReference>
<dbReference type="InterPro" id="IPR015928">
    <property type="entry name" value="Aconitase/3IPM_dehydase_swvl"/>
</dbReference>
<sequence length="797" mass="86056">MPVSDRNPQTLYDKVLSHHVVDEKLDGTILLYIDRHLVHEVTSPVRRQQQAFEGLKNAGRKVRRPDCTLATTDHNVPTTSRKALKDIASFIEEDDSRTQCVTLEENVKDFGLTYFGLGDKRQGIVHVIGPEQGFTLPGTTVVCGDSHTSTHGAFGALAFGIGTSEVEHVLATQCLITKRSKNMRIQIDGELAPGVSSKDVVLHAIGRIGTAGGTGAVIEFCGSVIRGLSVEARMSICNMSIEGGARAGMVAPDETTFEYLKGRPLAPKYGSDEWHAAVVFWRSLQSDPDAKYDIDVFIDGKDIVPTVTWGTSPEDVIPISGAVPDPETFATDAKRATGRRMLEYMGLTAGTPMEDIVVDKVFIGSCTNSRIEDLRAAAHVVKGRTIAANIKRAMVVPGSGLVKTRAEQEGLDRIFVDAGFEWREAGCSMCLGMNPDILAPKERCASTSNRNFEGRQGAGGRTHLMSPVMAAAAAIVGKLADVRKLANHGATNPHAHARVTPPPQGVEQGQQEKPHVDDRVENSPHERDVIGDEPEDSQPHTNTSAAPAGGASAGASAGLPKFLTLKGIAAPLDMANIDTDAIIPKQFLKTIKRTGLGSALFHALRYRADGSENPDFVLNQEPYRGAKILVCTGPNFGCGSSREHAPWALLDFGIKCVIAPSFADIFFNNTFKNGMLPLTVTDKADMDAIAAEARAGRDVEVDLPNQLIKNSAGDAICRFDVEEFRKHCLVNGLDDIGLTMQLEDKITDFEKKMTRATPWLDGSGYLRRKGQGGKLAAKAVPVPKTNRGEEKTEPLEW</sequence>
<dbReference type="EMBL" id="LFRF01000031">
    <property type="protein sequence ID" value="KND87898.1"/>
    <property type="molecule type" value="Genomic_DNA"/>
</dbReference>
<dbReference type="InterPro" id="IPR001030">
    <property type="entry name" value="Acoase/IPM_deHydtase_lsu_aba"/>
</dbReference>
<dbReference type="HAMAP" id="MF_01026">
    <property type="entry name" value="LeuC_type1"/>
    <property type="match status" value="1"/>
</dbReference>
<dbReference type="InterPro" id="IPR012235">
    <property type="entry name" value="3-IsopropMal_deHydtase_ssu/lsu"/>
</dbReference>
<dbReference type="InterPro" id="IPR004430">
    <property type="entry name" value="3-IsopropMal_deHydase_lsu"/>
</dbReference>
<dbReference type="EC" id="4.2.1.33" evidence="6 18"/>
<evidence type="ECO:0000259" key="20">
    <source>
        <dbReference type="Pfam" id="PF00330"/>
    </source>
</evidence>
<evidence type="ECO:0000256" key="4">
    <source>
        <dbReference type="ARBA" id="ARBA00004729"/>
    </source>
</evidence>
<evidence type="ECO:0000256" key="19">
    <source>
        <dbReference type="SAM" id="MobiDB-lite"/>
    </source>
</evidence>
<evidence type="ECO:0000256" key="5">
    <source>
        <dbReference type="ARBA" id="ARBA00007185"/>
    </source>
</evidence>
<dbReference type="NCBIfam" id="TIGR00170">
    <property type="entry name" value="leuC"/>
    <property type="match status" value="1"/>
</dbReference>
<keyword evidence="9" id="KW-0004">4Fe-4S</keyword>
<dbReference type="STRING" id="1163406.A0A0L0N191"/>
<comment type="caution">
    <text evidence="22">The sequence shown here is derived from an EMBL/GenBank/DDBJ whole genome shotgun (WGS) entry which is preliminary data.</text>
</comment>
<dbReference type="AlphaFoldDB" id="A0A0L0N191"/>
<feature type="region of interest" description="Disordered" evidence="19">
    <location>
        <begin position="771"/>
        <end position="797"/>
    </location>
</feature>
<dbReference type="PANTHER" id="PTHR43822">
    <property type="entry name" value="HOMOACONITASE, MITOCHONDRIAL-RELATED"/>
    <property type="match status" value="1"/>
</dbReference>
<comment type="function">
    <text evidence="3 18">Catalyzes the isomerization between 2-isopropylmalate and 3-isopropylmalate, via the formation of 2-isopropylmaleate.</text>
</comment>
<dbReference type="InterPro" id="IPR004431">
    <property type="entry name" value="3-IsopropMal_deHydase_ssu"/>
</dbReference>
<evidence type="ECO:0000256" key="2">
    <source>
        <dbReference type="ARBA" id="ARBA00001966"/>
    </source>
</evidence>
<comment type="catalytic activity">
    <reaction evidence="1 18">
        <text>(2R,3S)-3-isopropylmalate = (2S)-2-isopropylmalate</text>
        <dbReference type="Rhea" id="RHEA:32287"/>
        <dbReference type="ChEBI" id="CHEBI:1178"/>
        <dbReference type="ChEBI" id="CHEBI:35121"/>
        <dbReference type="EC" id="4.2.1.33"/>
    </reaction>
</comment>
<dbReference type="FunFam" id="3.20.19.10:FF:000003">
    <property type="entry name" value="3-isopropylmalate dehydratase small subunit"/>
    <property type="match status" value="1"/>
</dbReference>
<keyword evidence="11" id="KW-0479">Metal-binding</keyword>
<accession>A0A0L0N191</accession>
<dbReference type="Gene3D" id="3.20.19.10">
    <property type="entry name" value="Aconitase, domain 4"/>
    <property type="match status" value="1"/>
</dbReference>
<evidence type="ECO:0000313" key="23">
    <source>
        <dbReference type="Proteomes" id="UP000036947"/>
    </source>
</evidence>
<dbReference type="PROSITE" id="PS01244">
    <property type="entry name" value="ACONITASE_2"/>
    <property type="match status" value="1"/>
</dbReference>
<keyword evidence="23" id="KW-1185">Reference proteome</keyword>
<reference evidence="22 23" key="1">
    <citation type="journal article" date="2015" name="BMC Genomics">
        <title>The genome of the truffle-parasite Tolypocladium ophioglossoides and the evolution of antifungal peptaibiotics.</title>
        <authorList>
            <person name="Quandt C.A."/>
            <person name="Bushley K.E."/>
            <person name="Spatafora J.W."/>
        </authorList>
    </citation>
    <scope>NUCLEOTIDE SEQUENCE [LARGE SCALE GENOMIC DNA]</scope>
    <source>
        <strain evidence="22 23">CBS 100239</strain>
    </source>
</reference>
<evidence type="ECO:0000256" key="17">
    <source>
        <dbReference type="ARBA" id="ARBA00033368"/>
    </source>
</evidence>
<feature type="region of interest" description="Disordered" evidence="19">
    <location>
        <begin position="490"/>
        <end position="553"/>
    </location>
</feature>
<gene>
    <name evidence="22" type="ORF">TOPH_07467</name>
</gene>
<evidence type="ECO:0000256" key="1">
    <source>
        <dbReference type="ARBA" id="ARBA00000491"/>
    </source>
</evidence>
<dbReference type="GO" id="GO:0003861">
    <property type="term" value="F:3-isopropylmalate dehydratase activity"/>
    <property type="evidence" value="ECO:0007669"/>
    <property type="project" value="UniProtKB-EC"/>
</dbReference>
<dbReference type="PRINTS" id="PR00415">
    <property type="entry name" value="ACONITASE"/>
</dbReference>
<evidence type="ECO:0000256" key="7">
    <source>
        <dbReference type="ARBA" id="ARBA00014371"/>
    </source>
</evidence>
<keyword evidence="8 18" id="KW-0432">Leucine biosynthesis</keyword>
<keyword evidence="13" id="KW-0411">Iron-sulfur</keyword>
<comment type="pathway">
    <text evidence="4 18">Amino-acid biosynthesis; L-leucine biosynthesis; L-leucine from 3-methyl-2-oxobutanoate: step 2/4.</text>
</comment>
<dbReference type="NCBIfam" id="NF002458">
    <property type="entry name" value="PRK01641.1"/>
    <property type="match status" value="1"/>
</dbReference>
<comment type="similarity">
    <text evidence="5 18">Belongs to the aconitase/IPM isomerase family.</text>
</comment>
<dbReference type="InterPro" id="IPR050067">
    <property type="entry name" value="IPM_dehydratase_rel_enz"/>
</dbReference>
<keyword evidence="12" id="KW-0408">Iron</keyword>
<dbReference type="InterPro" id="IPR033941">
    <property type="entry name" value="IPMI_cat"/>
</dbReference>
<feature type="domain" description="Aconitase/3-isopropylmalate dehydratase large subunit alpha/beta/alpha" evidence="20">
    <location>
        <begin position="13"/>
        <end position="477"/>
    </location>
</feature>
<feature type="compositionally biased region" description="Low complexity" evidence="19">
    <location>
        <begin position="544"/>
        <end position="553"/>
    </location>
</feature>
<evidence type="ECO:0000256" key="18">
    <source>
        <dbReference type="PIRNR" id="PIRNR001418"/>
    </source>
</evidence>
<evidence type="ECO:0000256" key="12">
    <source>
        <dbReference type="ARBA" id="ARBA00023004"/>
    </source>
</evidence>
<dbReference type="OrthoDB" id="2279155at2759"/>
<dbReference type="GO" id="GO:0009316">
    <property type="term" value="C:3-isopropylmalate dehydratase complex"/>
    <property type="evidence" value="ECO:0007669"/>
    <property type="project" value="InterPro"/>
</dbReference>
<organism evidence="22 23">
    <name type="scientific">Tolypocladium ophioglossoides (strain CBS 100239)</name>
    <name type="common">Snaketongue truffleclub</name>
    <name type="synonym">Elaphocordyceps ophioglossoides</name>
    <dbReference type="NCBI Taxonomy" id="1163406"/>
    <lineage>
        <taxon>Eukaryota</taxon>
        <taxon>Fungi</taxon>
        <taxon>Dikarya</taxon>
        <taxon>Ascomycota</taxon>
        <taxon>Pezizomycotina</taxon>
        <taxon>Sordariomycetes</taxon>
        <taxon>Hypocreomycetidae</taxon>
        <taxon>Hypocreales</taxon>
        <taxon>Ophiocordycipitaceae</taxon>
        <taxon>Tolypocladium</taxon>
    </lineage>
</organism>
<evidence type="ECO:0000256" key="10">
    <source>
        <dbReference type="ARBA" id="ARBA00022605"/>
    </source>
</evidence>
<keyword evidence="10 18" id="KW-0028">Amino-acid biosynthesis</keyword>
<comment type="cofactor">
    <cofactor evidence="2">
        <name>[4Fe-4S] cluster</name>
        <dbReference type="ChEBI" id="CHEBI:49883"/>
    </cofactor>
</comment>
<dbReference type="SUPFAM" id="SSF53732">
    <property type="entry name" value="Aconitase iron-sulfur domain"/>
    <property type="match status" value="1"/>
</dbReference>
<dbReference type="GO" id="GO:0009098">
    <property type="term" value="P:L-leucine biosynthetic process"/>
    <property type="evidence" value="ECO:0007669"/>
    <property type="project" value="UniProtKB-UniPathway"/>
</dbReference>
<dbReference type="InterPro" id="IPR015931">
    <property type="entry name" value="Acnase/IPM_dHydase_lsu_aba_1/3"/>
</dbReference>